<accession>A0A3D9SD52</accession>
<proteinExistence type="predicted"/>
<reference evidence="1 2" key="1">
    <citation type="submission" date="2018-08" db="EMBL/GenBank/DDBJ databases">
        <title>Genomic Encyclopedia of Type Strains, Phase III (KMG-III): the genomes of soil and plant-associated and newly described type strains.</title>
        <authorList>
            <person name="Whitman W."/>
        </authorList>
    </citation>
    <scope>NUCLEOTIDE SEQUENCE [LARGE SCALE GENOMIC DNA]</scope>
    <source>
        <strain evidence="1 2">CGMCC 1.10966</strain>
    </source>
</reference>
<dbReference type="AlphaFoldDB" id="A0A3D9SD52"/>
<dbReference type="Proteomes" id="UP000256304">
    <property type="component" value="Unassembled WGS sequence"/>
</dbReference>
<protein>
    <submittedName>
        <fullName evidence="1">Uncharacterized protein</fullName>
    </submittedName>
</protein>
<sequence>MTELITQCPTCNKSIPFLISDKSLGNPFTCKCGNKLADFAGSQWSTWKYTFQITDECVKDWIERGDTKWGINDRLLFNPNSAEISTFYRKCSFTSRVHQHKTSELTSEIQLTKDLYEENKQCFKSIDKYIRNNLLCKHHNCIRVLQELRKLEEGEFQPICPYAYAYIFWRQTILNAQHFYITSKKEQQFPASKSGTRNFVTQLIEETLVDLRDRLSTQINLKVSDTPGLLSQVLNRYTTEFCLNYFYQWLSIAKENAAAIRVPSWTVVNKMMEHSQPIIVFKHRYEIENKQEVEIAMSYGLNQRVFEKDLVG</sequence>
<comment type="caution">
    <text evidence="1">The sequence shown here is derived from an EMBL/GenBank/DDBJ whole genome shotgun (WGS) entry which is preliminary data.</text>
</comment>
<name>A0A3D9SD52_9BACL</name>
<dbReference type="EMBL" id="QTTN01000004">
    <property type="protein sequence ID" value="REE91522.1"/>
    <property type="molecule type" value="Genomic_DNA"/>
</dbReference>
<organism evidence="1 2">
    <name type="scientific">Paenibacillus taihuensis</name>
    <dbReference type="NCBI Taxonomy" id="1156355"/>
    <lineage>
        <taxon>Bacteria</taxon>
        <taxon>Bacillati</taxon>
        <taxon>Bacillota</taxon>
        <taxon>Bacilli</taxon>
        <taxon>Bacillales</taxon>
        <taxon>Paenibacillaceae</taxon>
        <taxon>Paenibacillus</taxon>
    </lineage>
</organism>
<evidence type="ECO:0000313" key="2">
    <source>
        <dbReference type="Proteomes" id="UP000256304"/>
    </source>
</evidence>
<gene>
    <name evidence="1" type="ORF">A8990_10429</name>
</gene>
<keyword evidence="2" id="KW-1185">Reference proteome</keyword>
<dbReference type="RefSeq" id="WP_147306770.1">
    <property type="nucleotide sequence ID" value="NZ_QTTN01000004.1"/>
</dbReference>
<evidence type="ECO:0000313" key="1">
    <source>
        <dbReference type="EMBL" id="REE91522.1"/>
    </source>
</evidence>
<dbReference type="OrthoDB" id="2543325at2"/>